<sequence>MKTQVRQGDILFELVESKDHAFLQLNEDGIVAYGEISGHKHIIHGDGQLYVRPAQQRGYNEEDNRIGYIIANEDINIVHDEHATMPLGKGIYKVSQQREFVHTKELKRYQPPEVKRVQD</sequence>
<dbReference type="EMBL" id="LAZR01007679">
    <property type="protein sequence ID" value="KKM83664.1"/>
    <property type="molecule type" value="Genomic_DNA"/>
</dbReference>
<accession>A0A0F9KNE5</accession>
<name>A0A0F9KNE5_9ZZZZ</name>
<protein>
    <submittedName>
        <fullName evidence="1">Uncharacterized protein</fullName>
    </submittedName>
</protein>
<organism evidence="1">
    <name type="scientific">marine sediment metagenome</name>
    <dbReference type="NCBI Taxonomy" id="412755"/>
    <lineage>
        <taxon>unclassified sequences</taxon>
        <taxon>metagenomes</taxon>
        <taxon>ecological metagenomes</taxon>
    </lineage>
</organism>
<gene>
    <name evidence="1" type="ORF">LCGC14_1307000</name>
</gene>
<evidence type="ECO:0000313" key="1">
    <source>
        <dbReference type="EMBL" id="KKM83664.1"/>
    </source>
</evidence>
<proteinExistence type="predicted"/>
<comment type="caution">
    <text evidence="1">The sequence shown here is derived from an EMBL/GenBank/DDBJ whole genome shotgun (WGS) entry which is preliminary data.</text>
</comment>
<reference evidence="1" key="1">
    <citation type="journal article" date="2015" name="Nature">
        <title>Complex archaea that bridge the gap between prokaryotes and eukaryotes.</title>
        <authorList>
            <person name="Spang A."/>
            <person name="Saw J.H."/>
            <person name="Jorgensen S.L."/>
            <person name="Zaremba-Niedzwiedzka K."/>
            <person name="Martijn J."/>
            <person name="Lind A.E."/>
            <person name="van Eijk R."/>
            <person name="Schleper C."/>
            <person name="Guy L."/>
            <person name="Ettema T.J."/>
        </authorList>
    </citation>
    <scope>NUCLEOTIDE SEQUENCE</scope>
</reference>
<dbReference type="AlphaFoldDB" id="A0A0F9KNE5"/>